<dbReference type="SUPFAM" id="SSF51206">
    <property type="entry name" value="cAMP-binding domain-like"/>
    <property type="match status" value="1"/>
</dbReference>
<evidence type="ECO:0000313" key="2">
    <source>
        <dbReference type="EMBL" id="AZG76138.1"/>
    </source>
</evidence>
<gene>
    <name evidence="2" type="ORF">EHO51_04975</name>
</gene>
<organism evidence="2 3">
    <name type="scientific">Methylocystis rosea</name>
    <dbReference type="NCBI Taxonomy" id="173366"/>
    <lineage>
        <taxon>Bacteria</taxon>
        <taxon>Pseudomonadati</taxon>
        <taxon>Pseudomonadota</taxon>
        <taxon>Alphaproteobacteria</taxon>
        <taxon>Hyphomicrobiales</taxon>
        <taxon>Methylocystaceae</taxon>
        <taxon>Methylocystis</taxon>
    </lineage>
</organism>
<dbReference type="InterPro" id="IPR000595">
    <property type="entry name" value="cNMP-bd_dom"/>
</dbReference>
<dbReference type="Gene3D" id="2.60.120.10">
    <property type="entry name" value="Jelly Rolls"/>
    <property type="match status" value="1"/>
</dbReference>
<dbReference type="CDD" id="cd00038">
    <property type="entry name" value="CAP_ED"/>
    <property type="match status" value="1"/>
</dbReference>
<dbReference type="RefSeq" id="WP_124737965.1">
    <property type="nucleotide sequence ID" value="NZ_CP034086.1"/>
</dbReference>
<dbReference type="Proteomes" id="UP000273982">
    <property type="component" value="Chromosome"/>
</dbReference>
<dbReference type="InterPro" id="IPR014710">
    <property type="entry name" value="RmlC-like_jellyroll"/>
</dbReference>
<evidence type="ECO:0000259" key="1">
    <source>
        <dbReference type="PROSITE" id="PS50042"/>
    </source>
</evidence>
<dbReference type="PROSITE" id="PS50042">
    <property type="entry name" value="CNMP_BINDING_3"/>
    <property type="match status" value="1"/>
</dbReference>
<accession>A0A3G8M5H8</accession>
<dbReference type="SMART" id="SM00100">
    <property type="entry name" value="cNMP"/>
    <property type="match status" value="1"/>
</dbReference>
<protein>
    <submittedName>
        <fullName evidence="2">Cyclic nucleotide-binding domain-containing protein</fullName>
    </submittedName>
</protein>
<evidence type="ECO:0000313" key="3">
    <source>
        <dbReference type="Proteomes" id="UP000273982"/>
    </source>
</evidence>
<dbReference type="AlphaFoldDB" id="A0A3G8M5H8"/>
<sequence length="154" mass="17061">MKDIADLLRHHPFAEGLDEETLALIAGCAKNVILQPGEYFLREAAPADSFYLVRHGAVALETFVPGRGPFTFLTVKSGEILGAEWLIPPYRSSFDARAVELTRAISFDGKCLRGKCEADPRVGYEMMKRFIPPLVKRLQSARMQALGMYDAANA</sequence>
<proteinExistence type="predicted"/>
<feature type="domain" description="Cyclic nucleotide-binding" evidence="1">
    <location>
        <begin position="13"/>
        <end position="113"/>
    </location>
</feature>
<reference evidence="2 3" key="1">
    <citation type="submission" date="2018-11" db="EMBL/GenBank/DDBJ databases">
        <title>Genome squencing of methanotrophic bacteria isolated from alkaline groundwater in Korea.</title>
        <authorList>
            <person name="Nguyen L.N."/>
        </authorList>
    </citation>
    <scope>NUCLEOTIDE SEQUENCE [LARGE SCALE GENOMIC DNA]</scope>
    <source>
        <strain evidence="2 3">GW6</strain>
    </source>
</reference>
<dbReference type="EMBL" id="CP034086">
    <property type="protein sequence ID" value="AZG76138.1"/>
    <property type="molecule type" value="Genomic_DNA"/>
</dbReference>
<dbReference type="KEGG" id="mros:EHO51_04975"/>
<dbReference type="Pfam" id="PF00027">
    <property type="entry name" value="cNMP_binding"/>
    <property type="match status" value="1"/>
</dbReference>
<name>A0A3G8M5H8_9HYPH</name>
<dbReference type="InterPro" id="IPR018490">
    <property type="entry name" value="cNMP-bd_dom_sf"/>
</dbReference>